<keyword evidence="3" id="KW-1185">Reference proteome</keyword>
<gene>
    <name evidence="2" type="ORF">IDH44_22550</name>
</gene>
<keyword evidence="1" id="KW-0472">Membrane</keyword>
<dbReference type="RefSeq" id="WP_190921091.1">
    <property type="nucleotide sequence ID" value="NZ_JACXIZ010000049.1"/>
</dbReference>
<organism evidence="2 3">
    <name type="scientific">Paenibacillus sabuli</name>
    <dbReference type="NCBI Taxonomy" id="2772509"/>
    <lineage>
        <taxon>Bacteria</taxon>
        <taxon>Bacillati</taxon>
        <taxon>Bacillota</taxon>
        <taxon>Bacilli</taxon>
        <taxon>Bacillales</taxon>
        <taxon>Paenibacillaceae</taxon>
        <taxon>Paenibacillus</taxon>
    </lineage>
</organism>
<sequence length="144" mass="16170">MKKPVTSIILISVFVIGIVFYINTQNRLHENQQIGYLLHAQHQLTASIINSIETEQTVDHIRGQIQSIRYIGLGAGFFENVNGYIEYCLVELDEGGPESVLPTLKRALALTDKAVQDQSDKTETLEAWNNFLLEFKFPNSTSAS</sequence>
<dbReference type="Proteomes" id="UP000621560">
    <property type="component" value="Unassembled WGS sequence"/>
</dbReference>
<protein>
    <submittedName>
        <fullName evidence="2">Uncharacterized protein</fullName>
    </submittedName>
</protein>
<accession>A0A927BY04</accession>
<reference evidence="2" key="1">
    <citation type="submission" date="2020-09" db="EMBL/GenBank/DDBJ databases">
        <title>A novel bacterium of genus Paenibacillus, isolated from South China Sea.</title>
        <authorList>
            <person name="Huang H."/>
            <person name="Mo K."/>
            <person name="Hu Y."/>
        </authorList>
    </citation>
    <scope>NUCLEOTIDE SEQUENCE</scope>
    <source>
        <strain evidence="2">IB182496</strain>
    </source>
</reference>
<dbReference type="AlphaFoldDB" id="A0A927BY04"/>
<evidence type="ECO:0000256" key="1">
    <source>
        <dbReference type="SAM" id="Phobius"/>
    </source>
</evidence>
<name>A0A927BY04_9BACL</name>
<dbReference type="EMBL" id="JACXIZ010000049">
    <property type="protein sequence ID" value="MBD2847986.1"/>
    <property type="molecule type" value="Genomic_DNA"/>
</dbReference>
<comment type="caution">
    <text evidence="2">The sequence shown here is derived from an EMBL/GenBank/DDBJ whole genome shotgun (WGS) entry which is preliminary data.</text>
</comment>
<proteinExistence type="predicted"/>
<feature type="transmembrane region" description="Helical" evidence="1">
    <location>
        <begin position="6"/>
        <end position="23"/>
    </location>
</feature>
<keyword evidence="1" id="KW-1133">Transmembrane helix</keyword>
<keyword evidence="1" id="KW-0812">Transmembrane</keyword>
<evidence type="ECO:0000313" key="2">
    <source>
        <dbReference type="EMBL" id="MBD2847986.1"/>
    </source>
</evidence>
<evidence type="ECO:0000313" key="3">
    <source>
        <dbReference type="Proteomes" id="UP000621560"/>
    </source>
</evidence>